<comment type="subcellular location">
    <subcellularLocation>
        <location evidence="1">Membrane</location>
        <topology evidence="1">Multi-pass membrane protein</topology>
    </subcellularLocation>
</comment>
<dbReference type="OrthoDB" id="2156690at2759"/>
<dbReference type="AlphaFoldDB" id="A0A0D2MJX0"/>
<evidence type="ECO:0000256" key="1">
    <source>
        <dbReference type="ARBA" id="ARBA00004141"/>
    </source>
</evidence>
<keyword evidence="7" id="KW-1185">Reference proteome</keyword>
<dbReference type="GO" id="GO:0016020">
    <property type="term" value="C:membrane"/>
    <property type="evidence" value="ECO:0007669"/>
    <property type="project" value="UniProtKB-SubCell"/>
</dbReference>
<evidence type="ECO:0000256" key="3">
    <source>
        <dbReference type="ARBA" id="ARBA00022989"/>
    </source>
</evidence>
<feature type="transmembrane region" description="Helical" evidence="5">
    <location>
        <begin position="141"/>
        <end position="164"/>
    </location>
</feature>
<feature type="transmembrane region" description="Helical" evidence="5">
    <location>
        <begin position="171"/>
        <end position="193"/>
    </location>
</feature>
<dbReference type="Pfam" id="PF00335">
    <property type="entry name" value="Tetraspanin"/>
    <property type="match status" value="1"/>
</dbReference>
<organism evidence="6 7">
    <name type="scientific">Hypholoma sublateritium (strain FD-334 SS-4)</name>
    <dbReference type="NCBI Taxonomy" id="945553"/>
    <lineage>
        <taxon>Eukaryota</taxon>
        <taxon>Fungi</taxon>
        <taxon>Dikarya</taxon>
        <taxon>Basidiomycota</taxon>
        <taxon>Agaricomycotina</taxon>
        <taxon>Agaricomycetes</taxon>
        <taxon>Agaricomycetidae</taxon>
        <taxon>Agaricales</taxon>
        <taxon>Agaricineae</taxon>
        <taxon>Strophariaceae</taxon>
        <taxon>Hypholoma</taxon>
    </lineage>
</organism>
<gene>
    <name evidence="6" type="ORF">HYPSUDRAFT_136702</name>
</gene>
<evidence type="ECO:0000313" key="7">
    <source>
        <dbReference type="Proteomes" id="UP000054270"/>
    </source>
</evidence>
<sequence length="348" mass="38234">MNSVDSDSNGNCQMAPTTNAADFIDSGHRGLIPTIGTTPKFTHKWPRPRMLKYLDSQSTSLHYTSIGVVASNSRSAAATSLEEGQGLGMSHIASWTTFKWLLLASVMTVFAYGCAGLIMAVMTWFNAWQGADVMFVADNDVLILITLTGSILLFTSLIGITGTLLNSRPILAIYGLLLWPAMLSLLAIGYTSYRRYSLSLDHKLNLSWSRYFTPIGRRTIQDSLQCCGFYSSMHEAAPSKKCYLRAGLPGCKAQLFDFERANLRSIWKTVFSLAPLHLVNMVIALLCANHITVTFGKGIIPLQYRLNPKDVKSDADKILSGTGADLSKSGLFREDVDHEGRTLLSEKS</sequence>
<keyword evidence="2 5" id="KW-0812">Transmembrane</keyword>
<evidence type="ECO:0000313" key="6">
    <source>
        <dbReference type="EMBL" id="KJA23998.1"/>
    </source>
</evidence>
<evidence type="ECO:0000256" key="4">
    <source>
        <dbReference type="ARBA" id="ARBA00023136"/>
    </source>
</evidence>
<dbReference type="STRING" id="945553.A0A0D2MJX0"/>
<keyword evidence="3 5" id="KW-1133">Transmembrane helix</keyword>
<dbReference type="Proteomes" id="UP000054270">
    <property type="component" value="Unassembled WGS sequence"/>
</dbReference>
<feature type="transmembrane region" description="Helical" evidence="5">
    <location>
        <begin position="100"/>
        <end position="121"/>
    </location>
</feature>
<keyword evidence="4 5" id="KW-0472">Membrane</keyword>
<evidence type="ECO:0000256" key="2">
    <source>
        <dbReference type="ARBA" id="ARBA00022692"/>
    </source>
</evidence>
<name>A0A0D2MJX0_HYPSF</name>
<evidence type="ECO:0000256" key="5">
    <source>
        <dbReference type="SAM" id="Phobius"/>
    </source>
</evidence>
<protein>
    <recommendedName>
        <fullName evidence="8">Tetraspanin Tsp2 family</fullName>
    </recommendedName>
</protein>
<accession>A0A0D2MJX0</accession>
<dbReference type="EMBL" id="KN817539">
    <property type="protein sequence ID" value="KJA23998.1"/>
    <property type="molecule type" value="Genomic_DNA"/>
</dbReference>
<dbReference type="OMA" id="THKWPRP"/>
<proteinExistence type="predicted"/>
<dbReference type="InterPro" id="IPR018499">
    <property type="entry name" value="Tetraspanin/Peripherin"/>
</dbReference>
<evidence type="ECO:0008006" key="8">
    <source>
        <dbReference type="Google" id="ProtNLM"/>
    </source>
</evidence>
<reference evidence="7" key="1">
    <citation type="submission" date="2014-04" db="EMBL/GenBank/DDBJ databases">
        <title>Evolutionary Origins and Diversification of the Mycorrhizal Mutualists.</title>
        <authorList>
            <consortium name="DOE Joint Genome Institute"/>
            <consortium name="Mycorrhizal Genomics Consortium"/>
            <person name="Kohler A."/>
            <person name="Kuo A."/>
            <person name="Nagy L.G."/>
            <person name="Floudas D."/>
            <person name="Copeland A."/>
            <person name="Barry K.W."/>
            <person name="Cichocki N."/>
            <person name="Veneault-Fourrey C."/>
            <person name="LaButti K."/>
            <person name="Lindquist E.A."/>
            <person name="Lipzen A."/>
            <person name="Lundell T."/>
            <person name="Morin E."/>
            <person name="Murat C."/>
            <person name="Riley R."/>
            <person name="Ohm R."/>
            <person name="Sun H."/>
            <person name="Tunlid A."/>
            <person name="Henrissat B."/>
            <person name="Grigoriev I.V."/>
            <person name="Hibbett D.S."/>
            <person name="Martin F."/>
        </authorList>
    </citation>
    <scope>NUCLEOTIDE SEQUENCE [LARGE SCALE GENOMIC DNA]</scope>
    <source>
        <strain evidence="7">FD-334 SS-4</strain>
    </source>
</reference>